<dbReference type="SUPFAM" id="SSF102114">
    <property type="entry name" value="Radical SAM enzymes"/>
    <property type="match status" value="1"/>
</dbReference>
<organism evidence="6 7">
    <name type="scientific">Candidatus Mediterraneibacter stercoravium</name>
    <dbReference type="NCBI Taxonomy" id="2838685"/>
    <lineage>
        <taxon>Bacteria</taxon>
        <taxon>Bacillati</taxon>
        <taxon>Bacillota</taxon>
        <taxon>Clostridia</taxon>
        <taxon>Lachnospirales</taxon>
        <taxon>Lachnospiraceae</taxon>
        <taxon>Mediterraneibacter</taxon>
    </lineage>
</organism>
<evidence type="ECO:0000259" key="5">
    <source>
        <dbReference type="PROSITE" id="PS51918"/>
    </source>
</evidence>
<evidence type="ECO:0000313" key="6">
    <source>
        <dbReference type="EMBL" id="HIZ75347.1"/>
    </source>
</evidence>
<sequence length="372" mass="42553">MEMTYEKYLIEKAACSHVPLNASLELLPLCNMNCDMCYVRLSRAEMESQGRLRSADEWLALAEQMRDAGTLFILLTGGEPFLYPDFRTVYLGLRRMGMILTVNTNGTLVDEEWAEFFAEYPPRRSNITLYGTDEETYEKLCHYPGGFEKTLQGIRLLRARRVDVKINGSLVRANRGDIRRIVEIAEELETAVNIDTYMYPAVRERHRPFDQQSRLLPEEAARGKMAFLRTTMEAKEYGAVALGKTAAVEHTEKGERVPGEMQCQAGKTSFTVNWQGYMRPCVMLTEPSVPAFTTDFMTAWRQLSERTAQIRLSPECSACSLRRICQNCAACARLETGSYDGVPEYMCRYTEETLRLSKEYLSQRQEADIDEV</sequence>
<dbReference type="GO" id="GO:0003824">
    <property type="term" value="F:catalytic activity"/>
    <property type="evidence" value="ECO:0007669"/>
    <property type="project" value="InterPro"/>
</dbReference>
<reference evidence="6" key="1">
    <citation type="journal article" date="2021" name="PeerJ">
        <title>Extensive microbial diversity within the chicken gut microbiome revealed by metagenomics and culture.</title>
        <authorList>
            <person name="Gilroy R."/>
            <person name="Ravi A."/>
            <person name="Getino M."/>
            <person name="Pursley I."/>
            <person name="Horton D.L."/>
            <person name="Alikhan N.F."/>
            <person name="Baker D."/>
            <person name="Gharbi K."/>
            <person name="Hall N."/>
            <person name="Watson M."/>
            <person name="Adriaenssens E.M."/>
            <person name="Foster-Nyarko E."/>
            <person name="Jarju S."/>
            <person name="Secka A."/>
            <person name="Antonio M."/>
            <person name="Oren A."/>
            <person name="Chaudhuri R.R."/>
            <person name="La Ragione R."/>
            <person name="Hildebrand F."/>
            <person name="Pallen M.J."/>
        </authorList>
    </citation>
    <scope>NUCLEOTIDE SEQUENCE</scope>
    <source>
        <strain evidence="6">CHK196-3914</strain>
    </source>
</reference>
<evidence type="ECO:0000256" key="3">
    <source>
        <dbReference type="ARBA" id="ARBA00023004"/>
    </source>
</evidence>
<dbReference type="InterPro" id="IPR058240">
    <property type="entry name" value="rSAM_sf"/>
</dbReference>
<feature type="domain" description="Radical SAM core" evidence="5">
    <location>
        <begin position="16"/>
        <end position="241"/>
    </location>
</feature>
<protein>
    <submittedName>
        <fullName evidence="6">Radical SAM protein</fullName>
    </submittedName>
</protein>
<evidence type="ECO:0000256" key="1">
    <source>
        <dbReference type="ARBA" id="ARBA00022691"/>
    </source>
</evidence>
<dbReference type="CDD" id="cd01335">
    <property type="entry name" value="Radical_SAM"/>
    <property type="match status" value="1"/>
</dbReference>
<keyword evidence="2" id="KW-0479">Metal-binding</keyword>
<gene>
    <name evidence="6" type="ORF">H9723_08945</name>
</gene>
<dbReference type="Gene3D" id="3.20.20.70">
    <property type="entry name" value="Aldolase class I"/>
    <property type="match status" value="1"/>
</dbReference>
<dbReference type="SFLD" id="SFLDS00029">
    <property type="entry name" value="Radical_SAM"/>
    <property type="match status" value="1"/>
</dbReference>
<accession>A0A9D2GAF0</accession>
<dbReference type="InterPro" id="IPR050377">
    <property type="entry name" value="Radical_SAM_PqqE_MftC-like"/>
</dbReference>
<dbReference type="PANTHER" id="PTHR11228">
    <property type="entry name" value="RADICAL SAM DOMAIN PROTEIN"/>
    <property type="match status" value="1"/>
</dbReference>
<dbReference type="GO" id="GO:0051536">
    <property type="term" value="F:iron-sulfur cluster binding"/>
    <property type="evidence" value="ECO:0007669"/>
    <property type="project" value="UniProtKB-KW"/>
</dbReference>
<dbReference type="AlphaFoldDB" id="A0A9D2GAF0"/>
<evidence type="ECO:0000256" key="4">
    <source>
        <dbReference type="ARBA" id="ARBA00023014"/>
    </source>
</evidence>
<dbReference type="InterPro" id="IPR013785">
    <property type="entry name" value="Aldolase_TIM"/>
</dbReference>
<dbReference type="SFLD" id="SFLDG01386">
    <property type="entry name" value="main_SPASM_domain-containing"/>
    <property type="match status" value="1"/>
</dbReference>
<keyword evidence="1" id="KW-0949">S-adenosyl-L-methionine</keyword>
<comment type="caution">
    <text evidence="6">The sequence shown here is derived from an EMBL/GenBank/DDBJ whole genome shotgun (WGS) entry which is preliminary data.</text>
</comment>
<dbReference type="SMART" id="SM00729">
    <property type="entry name" value="Elp3"/>
    <property type="match status" value="1"/>
</dbReference>
<name>A0A9D2GAF0_9FIRM</name>
<dbReference type="PANTHER" id="PTHR11228:SF7">
    <property type="entry name" value="PQQA PEPTIDE CYCLASE"/>
    <property type="match status" value="1"/>
</dbReference>
<proteinExistence type="predicted"/>
<dbReference type="InterPro" id="IPR007197">
    <property type="entry name" value="rSAM"/>
</dbReference>
<dbReference type="Proteomes" id="UP000824116">
    <property type="component" value="Unassembled WGS sequence"/>
</dbReference>
<dbReference type="EMBL" id="DXAY01000209">
    <property type="protein sequence ID" value="HIZ75347.1"/>
    <property type="molecule type" value="Genomic_DNA"/>
</dbReference>
<dbReference type="InterPro" id="IPR006638">
    <property type="entry name" value="Elp3/MiaA/NifB-like_rSAM"/>
</dbReference>
<keyword evidence="4" id="KW-0411">Iron-sulfur</keyword>
<dbReference type="Pfam" id="PF04055">
    <property type="entry name" value="Radical_SAM"/>
    <property type="match status" value="1"/>
</dbReference>
<evidence type="ECO:0000313" key="7">
    <source>
        <dbReference type="Proteomes" id="UP000824116"/>
    </source>
</evidence>
<dbReference type="SFLD" id="SFLDG01067">
    <property type="entry name" value="SPASM/twitch_domain_containing"/>
    <property type="match status" value="1"/>
</dbReference>
<reference evidence="6" key="2">
    <citation type="submission" date="2021-04" db="EMBL/GenBank/DDBJ databases">
        <authorList>
            <person name="Gilroy R."/>
        </authorList>
    </citation>
    <scope>NUCLEOTIDE SEQUENCE</scope>
    <source>
        <strain evidence="6">CHK196-3914</strain>
    </source>
</reference>
<keyword evidence="3" id="KW-0408">Iron</keyword>
<evidence type="ECO:0000256" key="2">
    <source>
        <dbReference type="ARBA" id="ARBA00022723"/>
    </source>
</evidence>
<dbReference type="GO" id="GO:0046872">
    <property type="term" value="F:metal ion binding"/>
    <property type="evidence" value="ECO:0007669"/>
    <property type="project" value="UniProtKB-KW"/>
</dbReference>
<dbReference type="PROSITE" id="PS51918">
    <property type="entry name" value="RADICAL_SAM"/>
    <property type="match status" value="1"/>
</dbReference>